<reference evidence="2" key="2">
    <citation type="journal article" date="2023" name="IMA Fungus">
        <title>Comparative genomic study of the Penicillium genus elucidates a diverse pangenome and 15 lateral gene transfer events.</title>
        <authorList>
            <person name="Petersen C."/>
            <person name="Sorensen T."/>
            <person name="Nielsen M.R."/>
            <person name="Sondergaard T.E."/>
            <person name="Sorensen J.L."/>
            <person name="Fitzpatrick D.A."/>
            <person name="Frisvad J.C."/>
            <person name="Nielsen K.L."/>
        </authorList>
    </citation>
    <scope>NUCLEOTIDE SEQUENCE</scope>
    <source>
        <strain evidence="2">IBT 30069</strain>
    </source>
</reference>
<dbReference type="Gene3D" id="3.40.50.150">
    <property type="entry name" value="Vaccinia Virus protein VP39"/>
    <property type="match status" value="1"/>
</dbReference>
<proteinExistence type="predicted"/>
<dbReference type="OrthoDB" id="417697at2759"/>
<evidence type="ECO:0000313" key="3">
    <source>
        <dbReference type="Proteomes" id="UP001149165"/>
    </source>
</evidence>
<evidence type="ECO:0000313" key="2">
    <source>
        <dbReference type="EMBL" id="KAJ5094349.1"/>
    </source>
</evidence>
<reference evidence="2" key="1">
    <citation type="submission" date="2022-11" db="EMBL/GenBank/DDBJ databases">
        <authorList>
            <person name="Petersen C."/>
        </authorList>
    </citation>
    <scope>NUCLEOTIDE SEQUENCE</scope>
    <source>
        <strain evidence="2">IBT 30069</strain>
    </source>
</reference>
<feature type="domain" description="Methyltransferase type 12" evidence="1">
    <location>
        <begin position="57"/>
        <end position="152"/>
    </location>
</feature>
<dbReference type="PANTHER" id="PTHR43591">
    <property type="entry name" value="METHYLTRANSFERASE"/>
    <property type="match status" value="1"/>
</dbReference>
<dbReference type="Proteomes" id="UP001149165">
    <property type="component" value="Unassembled WGS sequence"/>
</dbReference>
<dbReference type="Pfam" id="PF08242">
    <property type="entry name" value="Methyltransf_12"/>
    <property type="match status" value="1"/>
</dbReference>
<comment type="caution">
    <text evidence="2">The sequence shown here is derived from an EMBL/GenBank/DDBJ whole genome shotgun (WGS) entry which is preliminary data.</text>
</comment>
<dbReference type="CDD" id="cd02440">
    <property type="entry name" value="AdoMet_MTases"/>
    <property type="match status" value="1"/>
</dbReference>
<name>A0A9W9K600_9EURO</name>
<gene>
    <name evidence="2" type="ORF">N7456_010210</name>
</gene>
<dbReference type="AlphaFoldDB" id="A0A9W9K600"/>
<evidence type="ECO:0000259" key="1">
    <source>
        <dbReference type="Pfam" id="PF08242"/>
    </source>
</evidence>
<accession>A0A9W9K600</accession>
<keyword evidence="3" id="KW-1185">Reference proteome</keyword>
<dbReference type="EMBL" id="JAPQKH010000006">
    <property type="protein sequence ID" value="KAJ5094349.1"/>
    <property type="molecule type" value="Genomic_DNA"/>
</dbReference>
<dbReference type="InterPro" id="IPR013217">
    <property type="entry name" value="Methyltransf_12"/>
</dbReference>
<organism evidence="2 3">
    <name type="scientific">Penicillium angulare</name>
    <dbReference type="NCBI Taxonomy" id="116970"/>
    <lineage>
        <taxon>Eukaryota</taxon>
        <taxon>Fungi</taxon>
        <taxon>Dikarya</taxon>
        <taxon>Ascomycota</taxon>
        <taxon>Pezizomycotina</taxon>
        <taxon>Eurotiomycetes</taxon>
        <taxon>Eurotiomycetidae</taxon>
        <taxon>Eurotiales</taxon>
        <taxon>Aspergillaceae</taxon>
        <taxon>Penicillium</taxon>
    </lineage>
</organism>
<dbReference type="SUPFAM" id="SSF53335">
    <property type="entry name" value="S-adenosyl-L-methionine-dependent methyltransferases"/>
    <property type="match status" value="1"/>
</dbReference>
<sequence length="280" mass="31982">MEGDQNTMTVIQEDDYVLGRGISDSVRLDAQHLLWKMHNGYELHPRIPVTENLKIAEIGTGTAIWIFDLAKQLPPSVQLHGFDLSENQYPSPELWPENVSLALLDAFDEPPPSLVGQYDVVHLRMWASNFRRNQVPQLIQRVKAFLKPGGYIQWEDADLMHQNIKGSEAQAFEKRINAVFQRFDLDYRWVSALPDMLQKGGFSILESDTNRFEQNQAQLCTNTYLLALREILQGIKRQAPGDSLLSMTELEVDLAQLCLQNTKGIIYNWTPLSILARNCD</sequence>
<dbReference type="PANTHER" id="PTHR43591:SF96">
    <property type="entry name" value="PUTATIVE-RELATED"/>
    <property type="match status" value="1"/>
</dbReference>
<protein>
    <recommendedName>
        <fullName evidence="1">Methyltransferase type 12 domain-containing protein</fullName>
    </recommendedName>
</protein>
<dbReference type="InterPro" id="IPR029063">
    <property type="entry name" value="SAM-dependent_MTases_sf"/>
</dbReference>